<dbReference type="PANTHER" id="PTHR45975">
    <property type="entry name" value="NUCLEOSOME-REMODELING FACTOR SUBUNIT BPTF"/>
    <property type="match status" value="1"/>
</dbReference>
<evidence type="ECO:0000256" key="14">
    <source>
        <dbReference type="PROSITE-ProRule" id="PRU00146"/>
    </source>
</evidence>
<dbReference type="CDD" id="cd15559">
    <property type="entry name" value="PHD1_BPTF"/>
    <property type="match status" value="1"/>
</dbReference>
<feature type="region of interest" description="Disordered" evidence="16">
    <location>
        <begin position="700"/>
        <end position="766"/>
    </location>
</feature>
<evidence type="ECO:0000256" key="5">
    <source>
        <dbReference type="ARBA" id="ARBA00022771"/>
    </source>
</evidence>
<keyword evidence="9 15" id="KW-0175">Coiled coil</keyword>
<evidence type="ECO:0000256" key="6">
    <source>
        <dbReference type="ARBA" id="ARBA00022833"/>
    </source>
</evidence>
<dbReference type="SUPFAM" id="SSF57903">
    <property type="entry name" value="FYVE/PHD zinc finger"/>
    <property type="match status" value="3"/>
</dbReference>
<feature type="domain" description="PHD-type" evidence="18">
    <location>
        <begin position="200"/>
        <end position="247"/>
    </location>
</feature>
<feature type="compositionally biased region" description="Basic and acidic residues" evidence="16">
    <location>
        <begin position="595"/>
        <end position="613"/>
    </location>
</feature>
<keyword evidence="2" id="KW-0597">Phosphoprotein</keyword>
<evidence type="ECO:0000256" key="2">
    <source>
        <dbReference type="ARBA" id="ARBA00022553"/>
    </source>
</evidence>
<comment type="subcellular location">
    <subcellularLocation>
        <location evidence="1">Nucleus</location>
    </subcellularLocation>
</comment>
<dbReference type="PROSITE" id="PS50827">
    <property type="entry name" value="DDT"/>
    <property type="match status" value="1"/>
</dbReference>
<dbReference type="InterPro" id="IPR013083">
    <property type="entry name" value="Znf_RING/FYVE/PHD"/>
</dbReference>
<dbReference type="InterPro" id="IPR001487">
    <property type="entry name" value="Bromodomain"/>
</dbReference>
<dbReference type="GO" id="GO:0045892">
    <property type="term" value="P:negative regulation of DNA-templated transcription"/>
    <property type="evidence" value="ECO:0007669"/>
    <property type="project" value="UniProtKB-ARBA"/>
</dbReference>
<evidence type="ECO:0000256" key="16">
    <source>
        <dbReference type="SAM" id="MobiDB-lite"/>
    </source>
</evidence>
<evidence type="ECO:0000259" key="17">
    <source>
        <dbReference type="PROSITE" id="PS50014"/>
    </source>
</evidence>
<dbReference type="InterPro" id="IPR019786">
    <property type="entry name" value="Zinc_finger_PHD-type_CS"/>
</dbReference>
<proteinExistence type="predicted"/>
<dbReference type="InterPro" id="IPR011011">
    <property type="entry name" value="Znf_FYVE_PHD"/>
</dbReference>
<dbReference type="PROSITE" id="PS01359">
    <property type="entry name" value="ZF_PHD_1"/>
    <property type="match status" value="1"/>
</dbReference>
<evidence type="ECO:0000256" key="11">
    <source>
        <dbReference type="ARBA" id="ARBA00023163"/>
    </source>
</evidence>
<evidence type="ECO:0000256" key="9">
    <source>
        <dbReference type="ARBA" id="ARBA00023054"/>
    </source>
</evidence>
<dbReference type="CDD" id="cd15560">
    <property type="entry name" value="PHD2_3_BPTF"/>
    <property type="match status" value="2"/>
</dbReference>
<evidence type="ECO:0000256" key="1">
    <source>
        <dbReference type="ARBA" id="ARBA00004123"/>
    </source>
</evidence>
<dbReference type="InterPro" id="IPR028941">
    <property type="entry name" value="WHIM2_dom"/>
</dbReference>
<evidence type="ECO:0000313" key="21">
    <source>
        <dbReference type="Proteomes" id="UP000694395"/>
    </source>
</evidence>
<reference evidence="20" key="1">
    <citation type="submission" date="2020-07" db="EMBL/GenBank/DDBJ databases">
        <title>A long reads based de novo assembly of the rainbow trout Arlee double haploid line genome.</title>
        <authorList>
            <person name="Gao G."/>
            <person name="Palti Y."/>
        </authorList>
    </citation>
    <scope>NUCLEOTIDE SEQUENCE [LARGE SCALE GENOMIC DNA]</scope>
</reference>
<dbReference type="Pfam" id="PF00439">
    <property type="entry name" value="Bromodomain"/>
    <property type="match status" value="1"/>
</dbReference>
<keyword evidence="10 13" id="KW-0103">Bromodomain</keyword>
<dbReference type="Ensembl" id="ENSOMYT00000070215.2">
    <property type="protein sequence ID" value="ENSOMYP00000064493.2"/>
    <property type="gene ID" value="ENSOMYG00000029781.2"/>
</dbReference>
<evidence type="ECO:0000259" key="19">
    <source>
        <dbReference type="PROSITE" id="PS50827"/>
    </source>
</evidence>
<organism evidence="20 21">
    <name type="scientific">Oncorhynchus mykiss</name>
    <name type="common">Rainbow trout</name>
    <name type="synonym">Salmo gairdneri</name>
    <dbReference type="NCBI Taxonomy" id="8022"/>
    <lineage>
        <taxon>Eukaryota</taxon>
        <taxon>Metazoa</taxon>
        <taxon>Chordata</taxon>
        <taxon>Craniata</taxon>
        <taxon>Vertebrata</taxon>
        <taxon>Euteleostomi</taxon>
        <taxon>Actinopterygii</taxon>
        <taxon>Neopterygii</taxon>
        <taxon>Teleostei</taxon>
        <taxon>Protacanthopterygii</taxon>
        <taxon>Salmoniformes</taxon>
        <taxon>Salmonidae</taxon>
        <taxon>Salmoninae</taxon>
        <taxon>Oncorhynchus</taxon>
    </lineage>
</organism>
<feature type="region of interest" description="Disordered" evidence="16">
    <location>
        <begin position="1436"/>
        <end position="1465"/>
    </location>
</feature>
<feature type="domain" description="Bromo" evidence="17">
    <location>
        <begin position="2517"/>
        <end position="2587"/>
    </location>
</feature>
<dbReference type="InterPro" id="IPR018501">
    <property type="entry name" value="DDT_dom"/>
</dbReference>
<feature type="domain" description="PHD-type" evidence="18">
    <location>
        <begin position="2440"/>
        <end position="2491"/>
    </location>
</feature>
<name>A0A8C7SD06_ONCMY</name>
<dbReference type="InterPro" id="IPR019787">
    <property type="entry name" value="Znf_PHD-finger"/>
</dbReference>
<reference evidence="20" key="3">
    <citation type="submission" date="2025-09" db="UniProtKB">
        <authorList>
            <consortium name="Ensembl"/>
        </authorList>
    </citation>
    <scope>IDENTIFICATION</scope>
</reference>
<feature type="region of interest" description="Disordered" evidence="16">
    <location>
        <begin position="1863"/>
        <end position="2057"/>
    </location>
</feature>
<feature type="region of interest" description="Disordered" evidence="16">
    <location>
        <begin position="1745"/>
        <end position="1793"/>
    </location>
</feature>
<keyword evidence="8" id="KW-0805">Transcription regulation</keyword>
<keyword evidence="4" id="KW-0677">Repeat</keyword>
<sequence length="2608" mass="288304">MDYGIHCSLSLCLAGRKRTRVHCPRSPIFEEKEIPPLELPRTSEDLMVPSEELLNVSSIYEVLRNFSTVLRLSPFRFEDFCAALVGQEQCTLMAETHTALLKAILREEDTSNTTFGPADLKDSVNSTLYFIDGMTWPEVVRAYCESDQEYHHVLPYQEVEDYPYGPLDSKIKVLQFLVDQFLTTNIAREELMSEGVVQYDDHCRVCHRLGDLLCCETCSAVYHLECVKPPLVEVPEDEWQCEICVAHKVPGVTDCVTEMQKSKPYIRQEPIGYDRHRRQYWFLNRRIIVEEDGEHDKKKIWYYSTKVQLGELIECLDKEYWENDLCAVLEEMREEVHTHMDITEDLTNKACGNNKAFLTAANGKDRQPPAGRSESLSEIGNGEGSASGWTNNRIVTRLRNPESKLSQQKTQGDGSPTPRDSKEVRHQPDTVNLLEVALLGTVRKDLTVKDNLNNFFKLGQEGKFRVYHNQFSTNTLGLNKHQHREDHDKRRHLSHKFSLTPAGDFKWNGSIHGSKVLTISTLRLTIIQLETNVPAPFLHPNWASHRTNWIKAVQMCSKAREFALALAIMECAIKPVVMLPVWKDALGHTRLHRMTSMEREEKEKGKKREKKLEDEETMQQATWVKYTIPIKHQVWKQKGEEYRVTGYGGWSWVSKTHVHRFVPRLPGNTNVNYRKALEGKCFFCTRLISTLKEKEEKNITDVEEKKDDQVEEKTEDKMDVDPSPPDTCIVDSKCPSSLTDPAVKEEPGEEEEPKQEDSEAKPPVRPFNWDVVNVSEGFQLRTAYKKKVKTSKLDGLLERRVKQFTLEEKQRLERLKQQSALAKHTVSKEKVNTGTPTTIKASTADKLAVTPCTSLKAEGQADSVVKDTIVKRLDFDQEQPVKSQPSGETDNLDVRLGSTCKPQAAGATGPILNTTGLANHESSVQGNGGDALSQTELNGGSQKSIDLNNKVNLTSLEPALGALKPPRAEVTIAGENGRKHGYEETEQGNGQREIESKPHLEQVNGKDAVDTKTPVDSKMHLNLAKVMDTKVMLQTLEGEIKTLPVKEPVKSIMNGTLSQDGLKVNNTVLATSPALADVERRVLVSEPDYLPPQKVARLENNGDRVADSVTSSLLGPPTGVPTVSNSTKSEPMEIGQTASNKITPFPIPTAEESSLSNNTTVNSSSSTGVLKTITQVTTTTTTTMSTESRTVQIAEVSSSTKPAVMPAAESSAVSTLTTMTKTTVTRVSSPTLGATVSEETKTVVTAMLTDAKSGPSGSSVTSMTVSKEYSTRDRVRLLKFSRSKKTRSGTALPSYRKFVTKSSKKSIFVLPNDDLKKLARRGGIREVPIFNYNAKPALDIWPYPSPRPTFGITWRYRLQTVKSLAGVSLMLRLLWACLRWDDMAVKPSPAVGTTRTESSETAITTTEIIKRRDVGPHGIRSEYCIRKIICPIGVTEAPKETPTPQRKGLRSSALRPKKPEPAKQTGPIILETWVAEEELEIWEIRAFSERVEREKAQAADQAKRLAAQQPGATTSTPTSTPTTSASGTPASLTNQVTPGTKLVLATKLGTPVTFQQNKNFHQSFASWVKQGQVDTTAIHPVSTCSRATVANNMVTTSGQTFQISASPVTMAGQVITAKLPIPANSKIVTVNMPTTQGGMVQVQQNVLGIIPSSTPGNQRTYSSFQNRNATINIRPNTSTSTTTQPVIATGAQIRPGMSVIRSPLQQGTTMGKTIIRTPLMMQQGILPASQQQVVTQIIRGQPVSTAVSSASPVQTSAGQRMLGAAPSPRPVTPAPGQSPSPSTPQGGRPQQGQVKLTLAQLTQLTQGAQGGNQGLTVVIQGQGQTTGQLQVIPQGVTVIPGPGQQLMQAAMPNGQVQRFLFTPGASVPTPTTTASTAPPVQTPATSQAPAPPVQPPQQAIAPVQPPQQAPVQPPQQAPVQPPQQAIAPVQPPQQAIAPVQPPQQAIAPVQPPQQAIAPVQTPQQAIAPVQPPQQAIAPVQPPQQAIAPVQPPQQAIAPVQPPQQAIAPVQPPQQAIAPVQPPQQAIAPVQPPQQAIAPVQPPQQAIAPVQPPQQPITPAHAQLQPQVTAQIRPQQQLQLHHQHQLITVPGLQQQVQVLGTIQTHVAAQLQAQQGGVLPQQIKLQLPIQIQQAGGQVQAHQIQNVVTIQTASVQDHLQRIQQLREQQQKKKQQEAKREQSLQASSPSDIIQKQVVMKQNAVIENLKQRKTMTPAEREENQSRIIVCNQVMKFILDKIDKDEKQAAKKRKKEESVEQKRSKQNATKLSALLFKHKEQLKAEILKKRALLDKELQLEVQEELRRDISRLRKEKEKAQAAASQAAAAAAAAQVVLSLSPTMASLSSAHKRKRDDERDSSSAKPKKKKMISTTSKDHKKEVKLYCVCKTPYDEAKFYIGCDLCSNWFHGACVGITEKEAKKMDDYVCNGCKQGQDSQDSEGTTEELYCICRTPYDETQFYIGCDRCQNWYHGRCVGILQSEATHIDEYVCPQCQSTEDAMTVLTPLTDKDYEGLRRILRSLQAHKMAWPFLEPVDPNDAPDYYGVIKEPMDLSTMEDRLQKRYYNKLTEFVADMTKVFDNCRYYNPNDSPFFQCAEVLESFFVQKLKGFKASR</sequence>
<feature type="region of interest" description="Disordered" evidence="16">
    <location>
        <begin position="1109"/>
        <end position="1132"/>
    </location>
</feature>
<dbReference type="PROSITE" id="PS50016">
    <property type="entry name" value="ZF_PHD_2"/>
    <property type="match status" value="3"/>
</dbReference>
<evidence type="ECO:0000256" key="4">
    <source>
        <dbReference type="ARBA" id="ARBA00022737"/>
    </source>
</evidence>
<feature type="region of interest" description="Disordered" evidence="16">
    <location>
        <begin position="876"/>
        <end position="944"/>
    </location>
</feature>
<evidence type="ECO:0000313" key="20">
    <source>
        <dbReference type="Ensembl" id="ENSOMYP00000064493.2"/>
    </source>
</evidence>
<feature type="compositionally biased region" description="Low complexity" evidence="16">
    <location>
        <begin position="1865"/>
        <end position="1888"/>
    </location>
</feature>
<feature type="compositionally biased region" description="Polar residues" evidence="16">
    <location>
        <begin position="911"/>
        <end position="925"/>
    </location>
</feature>
<feature type="domain" description="DDT" evidence="19">
    <location>
        <begin position="50"/>
        <end position="110"/>
    </location>
</feature>
<dbReference type="Pfam" id="PF00628">
    <property type="entry name" value="PHD"/>
    <property type="match status" value="3"/>
</dbReference>
<feature type="compositionally biased region" description="Basic and acidic residues" evidence="16">
    <location>
        <begin position="2165"/>
        <end position="2178"/>
    </location>
</feature>
<evidence type="ECO:0000256" key="8">
    <source>
        <dbReference type="ARBA" id="ARBA00023015"/>
    </source>
</evidence>
<dbReference type="FunFam" id="3.30.40.10:FF:000048">
    <property type="entry name" value="nucleosome-remodeling factor subunit BPTF isoform X1"/>
    <property type="match status" value="2"/>
</dbReference>
<evidence type="ECO:0000256" key="13">
    <source>
        <dbReference type="PROSITE-ProRule" id="PRU00035"/>
    </source>
</evidence>
<dbReference type="InterPro" id="IPR001965">
    <property type="entry name" value="Znf_PHD"/>
</dbReference>
<evidence type="ECO:0000256" key="3">
    <source>
        <dbReference type="ARBA" id="ARBA00022723"/>
    </source>
</evidence>
<evidence type="ECO:0000256" key="10">
    <source>
        <dbReference type="ARBA" id="ARBA00023117"/>
    </source>
</evidence>
<reference evidence="20" key="2">
    <citation type="submission" date="2025-08" db="UniProtKB">
        <authorList>
            <consortium name="Ensembl"/>
        </authorList>
    </citation>
    <scope>IDENTIFICATION</scope>
</reference>
<dbReference type="GO" id="GO:0016589">
    <property type="term" value="C:NURF complex"/>
    <property type="evidence" value="ECO:0007669"/>
    <property type="project" value="InterPro"/>
</dbReference>
<feature type="compositionally biased region" description="Low complexity" evidence="16">
    <location>
        <begin position="1504"/>
        <end position="1531"/>
    </location>
</feature>
<dbReference type="InterPro" id="IPR038028">
    <property type="entry name" value="BPTF"/>
</dbReference>
<keyword evidence="12" id="KW-0539">Nucleus</keyword>
<keyword evidence="5 14" id="KW-0863">Zinc-finger</keyword>
<feature type="region of interest" description="Disordered" evidence="16">
    <location>
        <begin position="359"/>
        <end position="426"/>
    </location>
</feature>
<protein>
    <submittedName>
        <fullName evidence="20">Bromodomain PHD finger transcription factor</fullName>
    </submittedName>
</protein>
<dbReference type="FunFam" id="1.20.920.10:FF:000018">
    <property type="entry name" value="nucleosome-remodeling factor subunit BPTF isoform X1"/>
    <property type="match status" value="1"/>
</dbReference>
<dbReference type="PANTHER" id="PTHR45975:SF2">
    <property type="entry name" value="NUCLEOSOME-REMODELING FACTOR SUBUNIT BPTF"/>
    <property type="match status" value="1"/>
</dbReference>
<dbReference type="GeneTree" id="ENSGT00940000154830"/>
<evidence type="ECO:0000256" key="12">
    <source>
        <dbReference type="ARBA" id="ARBA00023242"/>
    </source>
</evidence>
<feature type="region of interest" description="Disordered" evidence="16">
    <location>
        <begin position="1498"/>
        <end position="1534"/>
    </location>
</feature>
<evidence type="ECO:0000256" key="15">
    <source>
        <dbReference type="SAM" id="Coils"/>
    </source>
</evidence>
<dbReference type="GO" id="GO:0008270">
    <property type="term" value="F:zinc ion binding"/>
    <property type="evidence" value="ECO:0007669"/>
    <property type="project" value="UniProtKB-KW"/>
</dbReference>
<feature type="coiled-coil region" evidence="15">
    <location>
        <begin position="2289"/>
        <end position="2323"/>
    </location>
</feature>
<dbReference type="Pfam" id="PF15613">
    <property type="entry name" value="WSD"/>
    <property type="match status" value="1"/>
</dbReference>
<dbReference type="SMART" id="SM00249">
    <property type="entry name" value="PHD"/>
    <property type="match status" value="3"/>
</dbReference>
<dbReference type="InterPro" id="IPR018359">
    <property type="entry name" value="Bromodomain_CS"/>
</dbReference>
<feature type="domain" description="PHD-type" evidence="18">
    <location>
        <begin position="2377"/>
        <end position="2428"/>
    </location>
</feature>
<feature type="region of interest" description="Disordered" evidence="16">
    <location>
        <begin position="594"/>
        <end position="614"/>
    </location>
</feature>
<dbReference type="PROSITE" id="PS00633">
    <property type="entry name" value="BROMODOMAIN_1"/>
    <property type="match status" value="1"/>
</dbReference>
<dbReference type="GO" id="GO:0000978">
    <property type="term" value="F:RNA polymerase II cis-regulatory region sequence-specific DNA binding"/>
    <property type="evidence" value="ECO:0007669"/>
    <property type="project" value="TreeGrafter"/>
</dbReference>
<feature type="compositionally biased region" description="Polar residues" evidence="16">
    <location>
        <begin position="880"/>
        <end position="889"/>
    </location>
</feature>
<feature type="region of interest" description="Disordered" evidence="16">
    <location>
        <begin position="2164"/>
        <end position="2184"/>
    </location>
</feature>
<dbReference type="GO" id="GO:0006338">
    <property type="term" value="P:chromatin remodeling"/>
    <property type="evidence" value="ECO:0007669"/>
    <property type="project" value="UniProtKB-ARBA"/>
</dbReference>
<dbReference type="Gene3D" id="3.30.40.10">
    <property type="entry name" value="Zinc/RING finger domain, C3HC4 (zinc finger)"/>
    <property type="match status" value="3"/>
</dbReference>
<dbReference type="SUPFAM" id="SSF47370">
    <property type="entry name" value="Bromodomain"/>
    <property type="match status" value="1"/>
</dbReference>
<feature type="compositionally biased region" description="Basic and acidic residues" evidence="16">
    <location>
        <begin position="700"/>
        <end position="720"/>
    </location>
</feature>
<keyword evidence="11" id="KW-0804">Transcription</keyword>
<dbReference type="PROSITE" id="PS50014">
    <property type="entry name" value="BROMODOMAIN_2"/>
    <property type="match status" value="1"/>
</dbReference>
<evidence type="ECO:0000256" key="7">
    <source>
        <dbReference type="ARBA" id="ARBA00022853"/>
    </source>
</evidence>
<keyword evidence="3" id="KW-0479">Metal-binding</keyword>
<dbReference type="CDD" id="cd05509">
    <property type="entry name" value="Bromo_gcn5_like"/>
    <property type="match status" value="1"/>
</dbReference>
<feature type="compositionally biased region" description="Low complexity" evidence="16">
    <location>
        <begin position="1745"/>
        <end position="1757"/>
    </location>
</feature>
<dbReference type="PRINTS" id="PR00503">
    <property type="entry name" value="BROMODOMAIN"/>
</dbReference>
<dbReference type="SMART" id="SM00571">
    <property type="entry name" value="DDT"/>
    <property type="match status" value="1"/>
</dbReference>
<dbReference type="Gene3D" id="1.20.920.10">
    <property type="entry name" value="Bromodomain-like"/>
    <property type="match status" value="1"/>
</dbReference>
<keyword evidence="7" id="KW-0156">Chromatin regulator</keyword>
<feature type="compositionally biased region" description="Low complexity" evidence="16">
    <location>
        <begin position="1783"/>
        <end position="1793"/>
    </location>
</feature>
<feature type="compositionally biased region" description="Polar residues" evidence="16">
    <location>
        <begin position="932"/>
        <end position="944"/>
    </location>
</feature>
<feature type="region of interest" description="Disordered" evidence="16">
    <location>
        <begin position="2340"/>
        <end position="2369"/>
    </location>
</feature>
<feature type="compositionally biased region" description="Pro residues" evidence="16">
    <location>
        <begin position="1903"/>
        <end position="1921"/>
    </location>
</feature>
<evidence type="ECO:0000259" key="18">
    <source>
        <dbReference type="PROSITE" id="PS50016"/>
    </source>
</evidence>
<feature type="compositionally biased region" description="Low complexity" evidence="16">
    <location>
        <begin position="1922"/>
        <end position="2048"/>
    </location>
</feature>
<dbReference type="Pfam" id="PF02791">
    <property type="entry name" value="DDT"/>
    <property type="match status" value="1"/>
</dbReference>
<dbReference type="FunFam" id="3.30.40.10:FF:000036">
    <property type="entry name" value="nucleosome-remodeling factor subunit BPTF isoform X1"/>
    <property type="match status" value="1"/>
</dbReference>
<dbReference type="Proteomes" id="UP000694395">
    <property type="component" value="Chromosome 12"/>
</dbReference>
<feature type="compositionally biased region" description="Polar residues" evidence="16">
    <location>
        <begin position="403"/>
        <end position="414"/>
    </location>
</feature>
<keyword evidence="21" id="KW-1185">Reference proteome</keyword>
<keyword evidence="6" id="KW-0862">Zinc</keyword>
<dbReference type="GO" id="GO:0045944">
    <property type="term" value="P:positive regulation of transcription by RNA polymerase II"/>
    <property type="evidence" value="ECO:0007669"/>
    <property type="project" value="UniProtKB-ARBA"/>
</dbReference>
<dbReference type="InterPro" id="IPR036427">
    <property type="entry name" value="Bromodomain-like_sf"/>
</dbReference>
<dbReference type="SMART" id="SM00297">
    <property type="entry name" value="BROMO"/>
    <property type="match status" value="1"/>
</dbReference>
<feature type="compositionally biased region" description="Pro residues" evidence="16">
    <location>
        <begin position="1767"/>
        <end position="1782"/>
    </location>
</feature>
<accession>A0A8C7SD06</accession>